<evidence type="ECO:0000256" key="4">
    <source>
        <dbReference type="ARBA" id="ARBA00024953"/>
    </source>
</evidence>
<dbReference type="CDD" id="cd03759">
    <property type="entry name" value="proteasome_beta_type_3"/>
    <property type="match status" value="1"/>
</dbReference>
<evidence type="ECO:0000256" key="3">
    <source>
        <dbReference type="ARBA" id="ARBA00023242"/>
    </source>
</evidence>
<dbReference type="InterPro" id="IPR029055">
    <property type="entry name" value="Ntn_hydrolases_N"/>
</dbReference>
<name>A0A061R1Z5_9CHLO</name>
<dbReference type="PANTHER" id="PTHR32194:SF10">
    <property type="entry name" value="PROTEASOME SUBUNIT BETA TYPE-3"/>
    <property type="match status" value="1"/>
</dbReference>
<comment type="function">
    <text evidence="5">Component of the proteasome, a multicatalytic proteinase complex which is characterized by its ability to cleave peptides with Arg, Phe, Tyr, Leu, and Glu adjacent to the leaving group at neutral or slightly basic pH. The proteasome has an ATP-dependent proteolytic activity.</text>
</comment>
<keyword evidence="3 5" id="KW-0539">Nucleus</keyword>
<keyword evidence="1 5" id="KW-0963">Cytoplasm</keyword>
<dbReference type="PANTHER" id="PTHR32194">
    <property type="entry name" value="METALLOPROTEASE TLDD"/>
    <property type="match status" value="1"/>
</dbReference>
<keyword evidence="2 5" id="KW-0647">Proteasome</keyword>
<dbReference type="PROSITE" id="PS51476">
    <property type="entry name" value="PROTEASOME_BETA_2"/>
    <property type="match status" value="1"/>
</dbReference>
<evidence type="ECO:0000256" key="1">
    <source>
        <dbReference type="ARBA" id="ARBA00022490"/>
    </source>
</evidence>
<evidence type="ECO:0000313" key="6">
    <source>
        <dbReference type="EMBL" id="JAC66942.1"/>
    </source>
</evidence>
<dbReference type="Pfam" id="PF00227">
    <property type="entry name" value="Proteasome"/>
    <property type="match status" value="1"/>
</dbReference>
<dbReference type="InterPro" id="IPR023333">
    <property type="entry name" value="Proteasome_suB-type"/>
</dbReference>
<dbReference type="SUPFAM" id="SSF56235">
    <property type="entry name" value="N-terminal nucleophile aminohydrolases (Ntn hydrolases)"/>
    <property type="match status" value="1"/>
</dbReference>
<evidence type="ECO:0000256" key="5">
    <source>
        <dbReference type="RuleBase" id="RU004203"/>
    </source>
</evidence>
<feature type="non-terminal residue" evidence="6">
    <location>
        <position position="1"/>
    </location>
</feature>
<dbReference type="InterPro" id="IPR001353">
    <property type="entry name" value="Proteasome_sua/b"/>
</dbReference>
<proteinExistence type="inferred from homology"/>
<dbReference type="InterPro" id="IPR016050">
    <property type="entry name" value="Proteasome_bsu_CS"/>
</dbReference>
<sequence length="234" mass="26071">THTRGVPKRRVLIEKGRNETAKTEQRSALIMSIFEYNGAAIIAMAGDNCIAIGSDLRLGVQFQTLATDYKKVYKIHDHLYLGLAGLGTDAQTLYERFKFKTNLYKLREERDIKPSTFAHLVSSTLYEKRFGPYFCSPVIAGLENDGTPYLCGMDTIGAMETAKDFMVAGTAPDSLYGMCESMWREGMGPEELFETTVQCLMSGQDRDALSGWGAIIHVITPTKVITRTLKGRMD</sequence>
<dbReference type="InterPro" id="IPR033811">
    <property type="entry name" value="Proteasome_beta_3"/>
</dbReference>
<dbReference type="PROSITE" id="PS00854">
    <property type="entry name" value="PROTEASOME_BETA_1"/>
    <property type="match status" value="1"/>
</dbReference>
<accession>A0A061R1Z5</accession>
<dbReference type="GO" id="GO:0019774">
    <property type="term" value="C:proteasome core complex, beta-subunit complex"/>
    <property type="evidence" value="ECO:0007669"/>
    <property type="project" value="InterPro"/>
</dbReference>
<organism evidence="6">
    <name type="scientific">Tetraselmis sp. GSL018</name>
    <dbReference type="NCBI Taxonomy" id="582737"/>
    <lineage>
        <taxon>Eukaryota</taxon>
        <taxon>Viridiplantae</taxon>
        <taxon>Chlorophyta</taxon>
        <taxon>core chlorophytes</taxon>
        <taxon>Chlorodendrophyceae</taxon>
        <taxon>Chlorodendrales</taxon>
        <taxon>Chlorodendraceae</taxon>
        <taxon>Tetraselmis</taxon>
    </lineage>
</organism>
<dbReference type="GO" id="GO:0005737">
    <property type="term" value="C:cytoplasm"/>
    <property type="evidence" value="ECO:0007669"/>
    <property type="project" value="UniProtKB-SubCell"/>
</dbReference>
<dbReference type="GO" id="GO:0043161">
    <property type="term" value="P:proteasome-mediated ubiquitin-dependent protein catabolic process"/>
    <property type="evidence" value="ECO:0007669"/>
    <property type="project" value="InterPro"/>
</dbReference>
<comment type="subcellular location">
    <subcellularLocation>
        <location evidence="5">Cytoplasm</location>
    </subcellularLocation>
    <subcellularLocation>
        <location evidence="5">Nucleus</location>
    </subcellularLocation>
</comment>
<comment type="function">
    <text evidence="4">Non-catalytic component of the proteasome, a multicatalytic proteinase complex which is characterized by its ability to cleave peptides with Arg, Phe, Tyr, Leu, and Glu adjacent to the leaving group at neutral or slightly basic pH. The proteasome has an ATP-dependent proteolytic activity.</text>
</comment>
<dbReference type="EMBL" id="GBEZ01019641">
    <property type="protein sequence ID" value="JAC66942.1"/>
    <property type="molecule type" value="Transcribed_RNA"/>
</dbReference>
<reference evidence="6" key="1">
    <citation type="submission" date="2014-05" db="EMBL/GenBank/DDBJ databases">
        <title>The transcriptome of the halophilic microalga Tetraselmis sp. GSL018 isolated from the Great Salt Lake, Utah.</title>
        <authorList>
            <person name="Jinkerson R.E."/>
            <person name="D'Adamo S."/>
            <person name="Posewitz M.C."/>
        </authorList>
    </citation>
    <scope>NUCLEOTIDE SEQUENCE</scope>
    <source>
        <strain evidence="6">GSL018</strain>
    </source>
</reference>
<dbReference type="FunFam" id="3.60.20.10:FF:000032">
    <property type="entry name" value="Proteasome subunit beta"/>
    <property type="match status" value="1"/>
</dbReference>
<dbReference type="AlphaFoldDB" id="A0A061R1Z5"/>
<protein>
    <recommendedName>
        <fullName evidence="5">Proteasome subunit beta</fullName>
    </recommendedName>
</protein>
<dbReference type="GO" id="GO:0005634">
    <property type="term" value="C:nucleus"/>
    <property type="evidence" value="ECO:0007669"/>
    <property type="project" value="UniProtKB-SubCell"/>
</dbReference>
<comment type="similarity">
    <text evidence="5">Belongs to the peptidase T1B family.</text>
</comment>
<gene>
    <name evidence="6" type="primary">PSMB3</name>
    <name evidence="6" type="ORF">TSPGSL018_12397</name>
</gene>
<comment type="subunit">
    <text evidence="5">Component of the proteasome complex.</text>
</comment>
<evidence type="ECO:0000256" key="2">
    <source>
        <dbReference type="ARBA" id="ARBA00022942"/>
    </source>
</evidence>
<dbReference type="Gene3D" id="3.60.20.10">
    <property type="entry name" value="Glutamine Phosphoribosylpyrophosphate, subunit 1, domain 1"/>
    <property type="match status" value="1"/>
</dbReference>